<dbReference type="AlphaFoldDB" id="K8EM83"/>
<name>K8EM83_CARML</name>
<evidence type="ECO:0000313" key="1">
    <source>
        <dbReference type="EMBL" id="CCO09586.2"/>
    </source>
</evidence>
<keyword evidence="2" id="KW-1185">Reference proteome</keyword>
<dbReference type="Proteomes" id="UP000000212">
    <property type="component" value="Chromosome"/>
</dbReference>
<accession>K8EM83</accession>
<reference evidence="2" key="1">
    <citation type="journal article" date="2013" name="Genome Announc.">
        <title>Complete Chromosome Sequence of Carnobacterium maltaromaticum LMA 28.</title>
        <authorList>
            <person name="Cailliez-Grimal C."/>
            <person name="Chaillou S."/>
            <person name="Anba-Mondoloni J."/>
            <person name="Loux V."/>
            <person name="Afzal M.I."/>
            <person name="Rahman A."/>
            <person name="Kergourlay G."/>
            <person name="Champomier-Verges M.C."/>
            <person name="Zagorec M."/>
            <person name="Dalgaard P."/>
            <person name="Leisner J.J."/>
            <person name="Prevost H."/>
            <person name="Revol-Junelles A.M."/>
            <person name="Borges F."/>
        </authorList>
    </citation>
    <scope>NUCLEOTIDE SEQUENCE</scope>
    <source>
        <strain evidence="2">LMA28</strain>
    </source>
</reference>
<gene>
    <name evidence="1" type="ORF">BN424_103</name>
</gene>
<sequence length="307" mass="36316">MQYEEYHINQIPHYTNYISLNTMWTKSGLKELIDREINKVDKADQRRVEKMNNRLMQLGFDLDISGSLHVFPASFLISSLPALMQPALLCMDYLSLINDYNFSNDGGVRNVELYEINGSLESFMISIKTGLDRITMFHSFFRPEIGRNTTFGRIKIDSVGKETTRSGLLQIAKKKSTDSLMMLAEKNYSEWIKTSVKPRDIFIHYNGVRTVPNYSLDGRTSFKHFSDTIFKTPVNNEEWLDYYTDFYYYKDVIRYRDLFYNYLFDVMEITNEEEFNFSSWHFISNSEAEKYKKFKKKIRMENGQNKS</sequence>
<dbReference type="KEGG" id="cml:BN424_103"/>
<organism evidence="1 2">
    <name type="scientific">Carnobacterium maltaromaticum LMA28</name>
    <dbReference type="NCBI Taxonomy" id="1234679"/>
    <lineage>
        <taxon>Bacteria</taxon>
        <taxon>Bacillati</taxon>
        <taxon>Bacillota</taxon>
        <taxon>Bacilli</taxon>
        <taxon>Lactobacillales</taxon>
        <taxon>Carnobacteriaceae</taxon>
        <taxon>Carnobacterium</taxon>
    </lineage>
</organism>
<dbReference type="HOGENOM" id="CLU_905175_0_0_9"/>
<dbReference type="STRING" id="1234679.BN424_103"/>
<proteinExistence type="predicted"/>
<dbReference type="OrthoDB" id="1420424at2"/>
<dbReference type="RefSeq" id="WP_015075166.1">
    <property type="nucleotide sequence ID" value="NC_019425.2"/>
</dbReference>
<dbReference type="EMBL" id="HE999757">
    <property type="protein sequence ID" value="CCO09586.2"/>
    <property type="molecule type" value="Genomic_DNA"/>
</dbReference>
<evidence type="ECO:0000313" key="2">
    <source>
        <dbReference type="Proteomes" id="UP000000212"/>
    </source>
</evidence>
<protein>
    <submittedName>
        <fullName evidence="1">Uncharacterized protein</fullName>
    </submittedName>
</protein>